<name>Q3SKF3_THIDA</name>
<dbReference type="GO" id="GO:0006508">
    <property type="term" value="P:proteolysis"/>
    <property type="evidence" value="ECO:0007669"/>
    <property type="project" value="InterPro"/>
</dbReference>
<organism evidence="2 3">
    <name type="scientific">Thiobacillus denitrificans (strain ATCC 25259 / T1)</name>
    <dbReference type="NCBI Taxonomy" id="292415"/>
    <lineage>
        <taxon>Bacteria</taxon>
        <taxon>Pseudomonadati</taxon>
        <taxon>Pseudomonadota</taxon>
        <taxon>Betaproteobacteria</taxon>
        <taxon>Nitrosomonadales</taxon>
        <taxon>Thiobacillaceae</taxon>
        <taxon>Thiobacillus</taxon>
    </lineage>
</organism>
<keyword evidence="3" id="KW-1185">Reference proteome</keyword>
<dbReference type="CDD" id="cd05483">
    <property type="entry name" value="retropepsin_like_bacteria"/>
    <property type="match status" value="1"/>
</dbReference>
<evidence type="ECO:0000313" key="2">
    <source>
        <dbReference type="EMBL" id="AAZ96830.1"/>
    </source>
</evidence>
<gene>
    <name evidence="2" type="ordered locus">Tbd_0877</name>
</gene>
<evidence type="ECO:0008006" key="4">
    <source>
        <dbReference type="Google" id="ProtNLM"/>
    </source>
</evidence>
<sequence>MVFKQGIRAFILTAGVFACTAVSATSVAVVGLFRDKAIVSIDGGKPLTLSRGQTVSGVTLIAADSDRVAVDVDGERRSLGMGQSFAGGAQTAARQSVSLTADARGHFAANGALNGYPITFLVDTGATAVAIGAAEARRLGLDYRSGTAARVNTAAGAVPAWRVTFHTVKVGGISVNQVEGLVVESGLDVPLLGMSFLNRMDMTRDGQTMTLTRRY</sequence>
<dbReference type="Proteomes" id="UP000008291">
    <property type="component" value="Chromosome"/>
</dbReference>
<protein>
    <recommendedName>
        <fullName evidence="4">Aspartyl protease</fullName>
    </recommendedName>
</protein>
<dbReference type="InterPro" id="IPR001969">
    <property type="entry name" value="Aspartic_peptidase_AS"/>
</dbReference>
<dbReference type="KEGG" id="tbd:Tbd_0877"/>
<dbReference type="PROSITE" id="PS51257">
    <property type="entry name" value="PROKAR_LIPOPROTEIN"/>
    <property type="match status" value="1"/>
</dbReference>
<dbReference type="EMBL" id="CP000116">
    <property type="protein sequence ID" value="AAZ96830.1"/>
    <property type="molecule type" value="Genomic_DNA"/>
</dbReference>
<dbReference type="SUPFAM" id="SSF50630">
    <property type="entry name" value="Acid proteases"/>
    <property type="match status" value="1"/>
</dbReference>
<feature type="signal peptide" evidence="1">
    <location>
        <begin position="1"/>
        <end position="24"/>
    </location>
</feature>
<dbReference type="Gene3D" id="2.40.70.10">
    <property type="entry name" value="Acid Proteases"/>
    <property type="match status" value="1"/>
</dbReference>
<dbReference type="InterPro" id="IPR011969">
    <property type="entry name" value="Clan_AA_Asp_peptidase_C"/>
</dbReference>
<dbReference type="InterPro" id="IPR034122">
    <property type="entry name" value="Retropepsin-like_bacterial"/>
</dbReference>
<dbReference type="InterPro" id="IPR021109">
    <property type="entry name" value="Peptidase_aspartic_dom_sf"/>
</dbReference>
<dbReference type="GO" id="GO:0004190">
    <property type="term" value="F:aspartic-type endopeptidase activity"/>
    <property type="evidence" value="ECO:0007669"/>
    <property type="project" value="InterPro"/>
</dbReference>
<evidence type="ECO:0000313" key="3">
    <source>
        <dbReference type="Proteomes" id="UP000008291"/>
    </source>
</evidence>
<accession>Q3SKF3</accession>
<dbReference type="NCBIfam" id="TIGR02281">
    <property type="entry name" value="clan_AA_DTGA"/>
    <property type="match status" value="1"/>
</dbReference>
<dbReference type="eggNOG" id="COG3577">
    <property type="taxonomic scope" value="Bacteria"/>
</dbReference>
<reference evidence="2 3" key="1">
    <citation type="journal article" date="2006" name="J. Bacteriol.">
        <title>The genome sequence of the obligately chemolithoautotrophic, facultatively anaerobic bacterium Thiobacillus denitrificans.</title>
        <authorList>
            <person name="Beller H.R."/>
            <person name="Chain P.S."/>
            <person name="Letain T.E."/>
            <person name="Chakicherla A."/>
            <person name="Larimer F.W."/>
            <person name="Richardson P.M."/>
            <person name="Coleman M.A."/>
            <person name="Wood A.P."/>
            <person name="Kelly D.P."/>
        </authorList>
    </citation>
    <scope>NUCLEOTIDE SEQUENCE [LARGE SCALE GENOMIC DNA]</scope>
    <source>
        <strain evidence="2 3">ATCC 25259</strain>
    </source>
</reference>
<keyword evidence="1" id="KW-0732">Signal</keyword>
<evidence type="ECO:0000256" key="1">
    <source>
        <dbReference type="SAM" id="SignalP"/>
    </source>
</evidence>
<dbReference type="Pfam" id="PF13975">
    <property type="entry name" value="gag-asp_proteas"/>
    <property type="match status" value="1"/>
</dbReference>
<dbReference type="PROSITE" id="PS00141">
    <property type="entry name" value="ASP_PROTEASE"/>
    <property type="match status" value="1"/>
</dbReference>
<feature type="chain" id="PRO_5004228946" description="Aspartyl protease" evidence="1">
    <location>
        <begin position="25"/>
        <end position="215"/>
    </location>
</feature>
<dbReference type="AlphaFoldDB" id="Q3SKF3"/>
<dbReference type="RefSeq" id="WP_011311389.1">
    <property type="nucleotide sequence ID" value="NC_007404.1"/>
</dbReference>
<dbReference type="STRING" id="292415.Tbd_0877"/>
<dbReference type="HOGENOM" id="CLU_104576_0_0_4"/>
<proteinExistence type="predicted"/>